<protein>
    <submittedName>
        <fullName evidence="1">Uncharacterized protein</fullName>
    </submittedName>
</protein>
<accession>A0A382DXB8</accession>
<name>A0A382DXB8_9ZZZZ</name>
<reference evidence="1" key="1">
    <citation type="submission" date="2018-05" db="EMBL/GenBank/DDBJ databases">
        <authorList>
            <person name="Lanie J.A."/>
            <person name="Ng W.-L."/>
            <person name="Kazmierczak K.M."/>
            <person name="Andrzejewski T.M."/>
            <person name="Davidsen T.M."/>
            <person name="Wayne K.J."/>
            <person name="Tettelin H."/>
            <person name="Glass J.I."/>
            <person name="Rusch D."/>
            <person name="Podicherti R."/>
            <person name="Tsui H.-C.T."/>
            <person name="Winkler M.E."/>
        </authorList>
    </citation>
    <scope>NUCLEOTIDE SEQUENCE</scope>
</reference>
<dbReference type="AlphaFoldDB" id="A0A382DXB8"/>
<sequence length="65" mass="7364">MNLIIIAVGALVVTSLVAMLTIDISEEQEEQKRAEIRETELQQLQSSFEAKEKKNVIFLNLGEEM</sequence>
<proteinExistence type="predicted"/>
<dbReference type="EMBL" id="UINC01041372">
    <property type="protein sequence ID" value="SVB42544.1"/>
    <property type="molecule type" value="Genomic_DNA"/>
</dbReference>
<organism evidence="1">
    <name type="scientific">marine metagenome</name>
    <dbReference type="NCBI Taxonomy" id="408172"/>
    <lineage>
        <taxon>unclassified sequences</taxon>
        <taxon>metagenomes</taxon>
        <taxon>ecological metagenomes</taxon>
    </lineage>
</organism>
<evidence type="ECO:0000313" key="1">
    <source>
        <dbReference type="EMBL" id="SVB42544.1"/>
    </source>
</evidence>
<gene>
    <name evidence="1" type="ORF">METZ01_LOCUS195398</name>
</gene>